<name>K9X088_9NOST</name>
<dbReference type="STRING" id="56107.Cylst_3314"/>
<evidence type="ECO:0000313" key="2">
    <source>
        <dbReference type="Proteomes" id="UP000010475"/>
    </source>
</evidence>
<sequence length="66" mass="8127">MAPKIRFRTLRNYNDLECDNTLSSFKYLIKERNKKIYIQIDIHNVNFKLATTPYDRHLRHQRPYKS</sequence>
<keyword evidence="2" id="KW-1185">Reference proteome</keyword>
<protein>
    <submittedName>
        <fullName evidence="1">Uncharacterized protein</fullName>
    </submittedName>
</protein>
<dbReference type="KEGG" id="csg:Cylst_3314"/>
<proteinExistence type="predicted"/>
<dbReference type="Proteomes" id="UP000010475">
    <property type="component" value="Chromosome"/>
</dbReference>
<dbReference type="EMBL" id="CP003642">
    <property type="protein sequence ID" value="AFZ25466.1"/>
    <property type="molecule type" value="Genomic_DNA"/>
</dbReference>
<reference evidence="1 2" key="1">
    <citation type="submission" date="2012-06" db="EMBL/GenBank/DDBJ databases">
        <title>Finished chromosome of genome of Cylindrospermum stagnale PCC 7417.</title>
        <authorList>
            <consortium name="US DOE Joint Genome Institute"/>
            <person name="Gugger M."/>
            <person name="Coursin T."/>
            <person name="Rippka R."/>
            <person name="Tandeau De Marsac N."/>
            <person name="Huntemann M."/>
            <person name="Wei C.-L."/>
            <person name="Han J."/>
            <person name="Detter J.C."/>
            <person name="Han C."/>
            <person name="Tapia R."/>
            <person name="Chen A."/>
            <person name="Kyrpides N."/>
            <person name="Mavromatis K."/>
            <person name="Markowitz V."/>
            <person name="Szeto E."/>
            <person name="Ivanova N."/>
            <person name="Pagani I."/>
            <person name="Pati A."/>
            <person name="Goodwin L."/>
            <person name="Nordberg H.P."/>
            <person name="Cantor M.N."/>
            <person name="Hua S.X."/>
            <person name="Woyke T."/>
            <person name="Kerfeld C.A."/>
        </authorList>
    </citation>
    <scope>NUCLEOTIDE SEQUENCE [LARGE SCALE GENOMIC DNA]</scope>
    <source>
        <strain evidence="1 2">PCC 7417</strain>
    </source>
</reference>
<accession>K9X088</accession>
<dbReference type="HOGENOM" id="CLU_2823950_0_0_3"/>
<dbReference type="AlphaFoldDB" id="K9X088"/>
<gene>
    <name evidence="1" type="ORF">Cylst_3314</name>
</gene>
<organism evidence="1 2">
    <name type="scientific">Cylindrospermum stagnale PCC 7417</name>
    <dbReference type="NCBI Taxonomy" id="56107"/>
    <lineage>
        <taxon>Bacteria</taxon>
        <taxon>Bacillati</taxon>
        <taxon>Cyanobacteriota</taxon>
        <taxon>Cyanophyceae</taxon>
        <taxon>Nostocales</taxon>
        <taxon>Nostocaceae</taxon>
        <taxon>Cylindrospermum</taxon>
    </lineage>
</organism>
<evidence type="ECO:0000313" key="1">
    <source>
        <dbReference type="EMBL" id="AFZ25466.1"/>
    </source>
</evidence>